<dbReference type="GO" id="GO:0043328">
    <property type="term" value="P:protein transport to vacuole involved in ubiquitin-dependent protein catabolic process via the multivesicular body sorting pathway"/>
    <property type="evidence" value="ECO:0007669"/>
    <property type="project" value="TreeGrafter"/>
</dbReference>
<dbReference type="Pfam" id="PF05871">
    <property type="entry name" value="ESCRT-II"/>
    <property type="match status" value="1"/>
</dbReference>
<dbReference type="InterPro" id="IPR008570">
    <property type="entry name" value="ESCRT-II_cplx_Vps25-sub"/>
</dbReference>
<dbReference type="Gene3D" id="1.10.10.570">
    <property type="entry name" value="Winged helix' DNA-binding domain. Chain C. Domain 1"/>
    <property type="match status" value="1"/>
</dbReference>
<name>G0U6B8_TRYVY</name>
<protein>
    <submittedName>
        <fullName evidence="1">Uncharacterized protein</fullName>
    </submittedName>
</protein>
<dbReference type="PANTHER" id="PTHR13149">
    <property type="entry name" value="VACUOLAR PROTEIN SORTING-ASSOCIATED PROTEIN VPS25"/>
    <property type="match status" value="1"/>
</dbReference>
<dbReference type="GO" id="GO:0000814">
    <property type="term" value="C:ESCRT II complex"/>
    <property type="evidence" value="ECO:0007669"/>
    <property type="project" value="InterPro"/>
</dbReference>
<dbReference type="EMBL" id="HE573026">
    <property type="protein sequence ID" value="CCC51422.1"/>
    <property type="molecule type" value="Genomic_DNA"/>
</dbReference>
<dbReference type="OMA" id="LDHAIYH"/>
<evidence type="ECO:0000313" key="1">
    <source>
        <dbReference type="EMBL" id="CCC51422.1"/>
    </source>
</evidence>
<reference evidence="1" key="1">
    <citation type="journal article" date="2012" name="Proc. Natl. Acad. Sci. U.S.A.">
        <title>Antigenic diversity is generated by distinct evolutionary mechanisms in African trypanosome species.</title>
        <authorList>
            <person name="Jackson A.P."/>
            <person name="Berry A."/>
            <person name="Aslett M."/>
            <person name="Allison H.C."/>
            <person name="Burton P."/>
            <person name="Vavrova-Anderson J."/>
            <person name="Brown R."/>
            <person name="Browne H."/>
            <person name="Corton N."/>
            <person name="Hauser H."/>
            <person name="Gamble J."/>
            <person name="Gilderthorp R."/>
            <person name="Marcello L."/>
            <person name="McQuillan J."/>
            <person name="Otto T.D."/>
            <person name="Quail M.A."/>
            <person name="Sanders M.J."/>
            <person name="van Tonder A."/>
            <person name="Ginger M.L."/>
            <person name="Field M.C."/>
            <person name="Barry J.D."/>
            <person name="Hertz-Fowler C."/>
            <person name="Berriman M."/>
        </authorList>
    </citation>
    <scope>NUCLEOTIDE SEQUENCE</scope>
    <source>
        <strain evidence="1">Y486</strain>
    </source>
</reference>
<sequence>MTVEPNHWNFFKLPPFFTMQPAAAALARQVTLWEDLIMDHAAHHARLTNRGVCSHLRLYSSTSDVFRNNALRRRLPPEDATKILSSLASRRLSHCISVEDANGDYSVLVACNEGGLAAIEQSLLAWILERGAGTTAASLAQNGAVMTFDELVEGQCLVYKRENEPMICRLAQDDVPVGDVGALTEEQAVRTLLKALATRPASIRWPYRITFFNLDGSSVEPYQGVKFGGVVC</sequence>
<dbReference type="GO" id="GO:0005198">
    <property type="term" value="F:structural molecule activity"/>
    <property type="evidence" value="ECO:0007669"/>
    <property type="project" value="TreeGrafter"/>
</dbReference>
<dbReference type="InterPro" id="IPR014041">
    <property type="entry name" value="ESCRT-II_cplx_Vps25-sub_N"/>
</dbReference>
<dbReference type="VEuPathDB" id="TriTrypDB:TvY486_1004730"/>
<dbReference type="PANTHER" id="PTHR13149:SF0">
    <property type="entry name" value="VACUOLAR PROTEIN-SORTING-ASSOCIATED PROTEIN 25"/>
    <property type="match status" value="1"/>
</dbReference>
<organism evidence="1">
    <name type="scientific">Trypanosoma vivax (strain Y486)</name>
    <dbReference type="NCBI Taxonomy" id="1055687"/>
    <lineage>
        <taxon>Eukaryota</taxon>
        <taxon>Discoba</taxon>
        <taxon>Euglenozoa</taxon>
        <taxon>Kinetoplastea</taxon>
        <taxon>Metakinetoplastina</taxon>
        <taxon>Trypanosomatida</taxon>
        <taxon>Trypanosomatidae</taxon>
        <taxon>Trypanosoma</taxon>
        <taxon>Duttonella</taxon>
    </lineage>
</organism>
<proteinExistence type="predicted"/>
<accession>G0U6B8</accession>
<dbReference type="SUPFAM" id="SSF46785">
    <property type="entry name" value="Winged helix' DNA-binding domain"/>
    <property type="match status" value="1"/>
</dbReference>
<gene>
    <name evidence="1" type="ORF">TVY486_1004730</name>
</gene>
<dbReference type="InterPro" id="IPR036390">
    <property type="entry name" value="WH_DNA-bd_sf"/>
</dbReference>
<dbReference type="GO" id="GO:0042803">
    <property type="term" value="F:protein homodimerization activity"/>
    <property type="evidence" value="ECO:0007669"/>
    <property type="project" value="TreeGrafter"/>
</dbReference>
<dbReference type="AlphaFoldDB" id="G0U6B8"/>